<dbReference type="EMBL" id="MNCJ02000326">
    <property type="protein sequence ID" value="KAF5783700.1"/>
    <property type="molecule type" value="Genomic_DNA"/>
</dbReference>
<gene>
    <name evidence="1" type="ORF">HanXRQr2_Chr11g0510931</name>
</gene>
<protein>
    <submittedName>
        <fullName evidence="1">Uncharacterized protein</fullName>
    </submittedName>
</protein>
<comment type="caution">
    <text evidence="1">The sequence shown here is derived from an EMBL/GenBank/DDBJ whole genome shotgun (WGS) entry which is preliminary data.</text>
</comment>
<keyword evidence="2" id="KW-1185">Reference proteome</keyword>
<proteinExistence type="predicted"/>
<sequence length="71" mass="8236">MFNMPFTTCTSRPSTLAQFSHTCFASHYTGQRAVEISLLSHLSLYAYDLNSSLNLPFYHLYFRDHTAKKKK</sequence>
<accession>A0A9K3HSY4</accession>
<dbReference type="AlphaFoldDB" id="A0A9K3HSY4"/>
<name>A0A9K3HSY4_HELAN</name>
<evidence type="ECO:0000313" key="1">
    <source>
        <dbReference type="EMBL" id="KAF5783700.1"/>
    </source>
</evidence>
<dbReference type="Proteomes" id="UP000215914">
    <property type="component" value="Unassembled WGS sequence"/>
</dbReference>
<reference evidence="1" key="1">
    <citation type="journal article" date="2017" name="Nature">
        <title>The sunflower genome provides insights into oil metabolism, flowering and Asterid evolution.</title>
        <authorList>
            <person name="Badouin H."/>
            <person name="Gouzy J."/>
            <person name="Grassa C.J."/>
            <person name="Murat F."/>
            <person name="Staton S.E."/>
            <person name="Cottret L."/>
            <person name="Lelandais-Briere C."/>
            <person name="Owens G.L."/>
            <person name="Carrere S."/>
            <person name="Mayjonade B."/>
            <person name="Legrand L."/>
            <person name="Gill N."/>
            <person name="Kane N.C."/>
            <person name="Bowers J.E."/>
            <person name="Hubner S."/>
            <person name="Bellec A."/>
            <person name="Berard A."/>
            <person name="Berges H."/>
            <person name="Blanchet N."/>
            <person name="Boniface M.C."/>
            <person name="Brunel D."/>
            <person name="Catrice O."/>
            <person name="Chaidir N."/>
            <person name="Claudel C."/>
            <person name="Donnadieu C."/>
            <person name="Faraut T."/>
            <person name="Fievet G."/>
            <person name="Helmstetter N."/>
            <person name="King M."/>
            <person name="Knapp S.J."/>
            <person name="Lai Z."/>
            <person name="Le Paslier M.C."/>
            <person name="Lippi Y."/>
            <person name="Lorenzon L."/>
            <person name="Mandel J.R."/>
            <person name="Marage G."/>
            <person name="Marchand G."/>
            <person name="Marquand E."/>
            <person name="Bret-Mestries E."/>
            <person name="Morien E."/>
            <person name="Nambeesan S."/>
            <person name="Nguyen T."/>
            <person name="Pegot-Espagnet P."/>
            <person name="Pouilly N."/>
            <person name="Raftis F."/>
            <person name="Sallet E."/>
            <person name="Schiex T."/>
            <person name="Thomas J."/>
            <person name="Vandecasteele C."/>
            <person name="Vares D."/>
            <person name="Vear F."/>
            <person name="Vautrin S."/>
            <person name="Crespi M."/>
            <person name="Mangin B."/>
            <person name="Burke J.M."/>
            <person name="Salse J."/>
            <person name="Munos S."/>
            <person name="Vincourt P."/>
            <person name="Rieseberg L.H."/>
            <person name="Langlade N.B."/>
        </authorList>
    </citation>
    <scope>NUCLEOTIDE SEQUENCE</scope>
    <source>
        <tissue evidence="1">Leaves</tissue>
    </source>
</reference>
<organism evidence="1 2">
    <name type="scientific">Helianthus annuus</name>
    <name type="common">Common sunflower</name>
    <dbReference type="NCBI Taxonomy" id="4232"/>
    <lineage>
        <taxon>Eukaryota</taxon>
        <taxon>Viridiplantae</taxon>
        <taxon>Streptophyta</taxon>
        <taxon>Embryophyta</taxon>
        <taxon>Tracheophyta</taxon>
        <taxon>Spermatophyta</taxon>
        <taxon>Magnoliopsida</taxon>
        <taxon>eudicotyledons</taxon>
        <taxon>Gunneridae</taxon>
        <taxon>Pentapetalae</taxon>
        <taxon>asterids</taxon>
        <taxon>campanulids</taxon>
        <taxon>Asterales</taxon>
        <taxon>Asteraceae</taxon>
        <taxon>Asteroideae</taxon>
        <taxon>Heliantheae alliance</taxon>
        <taxon>Heliantheae</taxon>
        <taxon>Helianthus</taxon>
    </lineage>
</organism>
<reference evidence="1" key="2">
    <citation type="submission" date="2020-06" db="EMBL/GenBank/DDBJ databases">
        <title>Helianthus annuus Genome sequencing and assembly Release 2.</title>
        <authorList>
            <person name="Gouzy J."/>
            <person name="Langlade N."/>
            <person name="Munos S."/>
        </authorList>
    </citation>
    <scope>NUCLEOTIDE SEQUENCE</scope>
    <source>
        <tissue evidence="1">Leaves</tissue>
    </source>
</reference>
<dbReference type="Gramene" id="mRNA:HanXRQr2_Chr11g0510931">
    <property type="protein sequence ID" value="CDS:HanXRQr2_Chr11g0510931.1"/>
    <property type="gene ID" value="HanXRQr2_Chr11g0510931"/>
</dbReference>
<evidence type="ECO:0000313" key="2">
    <source>
        <dbReference type="Proteomes" id="UP000215914"/>
    </source>
</evidence>